<sequence>MARRNTKALEKASEIDKKIQEYMKQKEELLQKAQAEIGSYILEKWNVEGDLEKVYEAIDLLTKDALKIIEGEYKKENSVDKKEHSNDVMEPSSKKEFEKI</sequence>
<evidence type="ECO:0000256" key="2">
    <source>
        <dbReference type="SAM" id="MobiDB-lite"/>
    </source>
</evidence>
<proteinExistence type="predicted"/>
<dbReference type="RefSeq" id="WP_113807410.1">
    <property type="nucleotide sequence ID" value="NZ_QOCW01000023.1"/>
</dbReference>
<keyword evidence="1" id="KW-0175">Coiled coil</keyword>
<feature type="region of interest" description="Disordered" evidence="2">
    <location>
        <begin position="76"/>
        <end position="100"/>
    </location>
</feature>
<reference evidence="3 4" key="1">
    <citation type="submission" date="2018-07" db="EMBL/GenBank/DDBJ databases">
        <title>Lottiidibacillus patelloidae gen. nov., sp. nov., isolated from the intestinal tract of a marine limpet and the reclassification of B. taeanensis BH030017T, B. algicola KMM 3737T and B. hwajinpoensis SW-72T as genus Lottiidibacillus.</title>
        <authorList>
            <person name="Liu R."/>
            <person name="Huang Z."/>
        </authorList>
    </citation>
    <scope>NUCLEOTIDE SEQUENCE [LARGE SCALE GENOMIC DNA]</scope>
    <source>
        <strain evidence="3 4">BH030017</strain>
    </source>
</reference>
<name>A0A366XVQ1_9BACI</name>
<gene>
    <name evidence="3" type="ORF">DS031_17810</name>
</gene>
<keyword evidence="4" id="KW-1185">Reference proteome</keyword>
<organism evidence="3 4">
    <name type="scientific">Bacillus taeanensis</name>
    <dbReference type="NCBI Taxonomy" id="273032"/>
    <lineage>
        <taxon>Bacteria</taxon>
        <taxon>Bacillati</taxon>
        <taxon>Bacillota</taxon>
        <taxon>Bacilli</taxon>
        <taxon>Bacillales</taxon>
        <taxon>Bacillaceae</taxon>
        <taxon>Bacillus</taxon>
    </lineage>
</organism>
<evidence type="ECO:0000256" key="1">
    <source>
        <dbReference type="SAM" id="Coils"/>
    </source>
</evidence>
<evidence type="ECO:0000313" key="3">
    <source>
        <dbReference type="EMBL" id="RBW68233.1"/>
    </source>
</evidence>
<evidence type="ECO:0000313" key="4">
    <source>
        <dbReference type="Proteomes" id="UP000253314"/>
    </source>
</evidence>
<accession>A0A366XVQ1</accession>
<feature type="coiled-coil region" evidence="1">
    <location>
        <begin position="5"/>
        <end position="43"/>
    </location>
</feature>
<dbReference type="Proteomes" id="UP000253314">
    <property type="component" value="Unassembled WGS sequence"/>
</dbReference>
<protein>
    <submittedName>
        <fullName evidence="3">Uncharacterized protein</fullName>
    </submittedName>
</protein>
<dbReference type="EMBL" id="QOCW01000023">
    <property type="protein sequence ID" value="RBW68233.1"/>
    <property type="molecule type" value="Genomic_DNA"/>
</dbReference>
<dbReference type="AlphaFoldDB" id="A0A366XVQ1"/>
<comment type="caution">
    <text evidence="3">The sequence shown here is derived from an EMBL/GenBank/DDBJ whole genome shotgun (WGS) entry which is preliminary data.</text>
</comment>